<sequence length="392" mass="42201">MTADPIGASAPRLPWNRPLIGEEEIAEVIDTLRSGWLTAGPKTAQFEEAFRRELGVESALALSSCTAALHLSLMAAGIGPGDEVITPSLTFCAVANAVVQVGAVPVLVDVEPESLTVDVDHVRAAITERTRAVIPMHYAGHACDMAALVALARDAGLLLIEDAAHALGATYRGRPAGSFGDLATFSFYANKNLTTGEGGMLVGRRDLVDRARVLSRQGIDRGVWQRHGNRTTERYDVVEPGLKYVMSDITASLGVHQLRRLPEFNARRRLIAQRYLHELAGLPGLVLPVESEEVRSSWHLFAVRVRPESALIDRGALAARLAEAGIDTSVHFTPVHRLSRYQRLAGADALPVTDRAADEELSLPCYPAMTDEDVTRVVGAVRASLSGRGSRG</sequence>
<keyword evidence="6" id="KW-1185">Reference proteome</keyword>
<dbReference type="InterPro" id="IPR000653">
    <property type="entry name" value="DegT/StrS_aminotransferase"/>
</dbReference>
<dbReference type="InterPro" id="IPR015421">
    <property type="entry name" value="PyrdxlP-dep_Trfase_major"/>
</dbReference>
<dbReference type="AlphaFoldDB" id="A0A290Z9T6"/>
<reference evidence="5" key="1">
    <citation type="submission" date="2017-09" db="EMBL/GenBank/DDBJ databases">
        <title>Complete Genome Sequence of ansamitocin-producing Bacterium Actinosynnema pretiosum X47.</title>
        <authorList>
            <person name="Cao G."/>
            <person name="Zong G."/>
            <person name="Zhong C."/>
            <person name="Fu J."/>
        </authorList>
    </citation>
    <scope>NUCLEOTIDE SEQUENCE [LARGE SCALE GENOMIC DNA]</scope>
    <source>
        <strain evidence="5">X47</strain>
    </source>
</reference>
<proteinExistence type="inferred from homology"/>
<dbReference type="KEGG" id="apre:CNX65_22775"/>
<dbReference type="Proteomes" id="UP000218505">
    <property type="component" value="Chromosome"/>
</dbReference>
<dbReference type="GO" id="GO:0000271">
    <property type="term" value="P:polysaccharide biosynthetic process"/>
    <property type="evidence" value="ECO:0007669"/>
    <property type="project" value="TreeGrafter"/>
</dbReference>
<evidence type="ECO:0000256" key="4">
    <source>
        <dbReference type="RuleBase" id="RU004508"/>
    </source>
</evidence>
<evidence type="ECO:0000256" key="2">
    <source>
        <dbReference type="PIRSR" id="PIRSR000390-1"/>
    </source>
</evidence>
<dbReference type="GO" id="GO:0030170">
    <property type="term" value="F:pyridoxal phosphate binding"/>
    <property type="evidence" value="ECO:0007669"/>
    <property type="project" value="TreeGrafter"/>
</dbReference>
<accession>A0A290Z9T6</accession>
<dbReference type="PIRSF" id="PIRSF000390">
    <property type="entry name" value="PLP_StrS"/>
    <property type="match status" value="1"/>
</dbReference>
<comment type="cofactor">
    <cofactor evidence="1">
        <name>pyridoxal 5'-phosphate</name>
        <dbReference type="ChEBI" id="CHEBI:597326"/>
    </cofactor>
</comment>
<protein>
    <recommendedName>
        <fullName evidence="7">UDP-4-amino-4-deoxy-L-arabinose--oxoglutarate aminotransferase</fullName>
    </recommendedName>
</protein>
<evidence type="ECO:0000256" key="3">
    <source>
        <dbReference type="PIRSR" id="PIRSR000390-2"/>
    </source>
</evidence>
<dbReference type="CDD" id="cd00616">
    <property type="entry name" value="AHBA_syn"/>
    <property type="match status" value="1"/>
</dbReference>
<dbReference type="GO" id="GO:0008483">
    <property type="term" value="F:transaminase activity"/>
    <property type="evidence" value="ECO:0007669"/>
    <property type="project" value="TreeGrafter"/>
</dbReference>
<organism evidence="5 6">
    <name type="scientific">Actinosynnema pretiosum</name>
    <dbReference type="NCBI Taxonomy" id="42197"/>
    <lineage>
        <taxon>Bacteria</taxon>
        <taxon>Bacillati</taxon>
        <taxon>Actinomycetota</taxon>
        <taxon>Actinomycetes</taxon>
        <taxon>Pseudonocardiales</taxon>
        <taxon>Pseudonocardiaceae</taxon>
        <taxon>Actinosynnema</taxon>
    </lineage>
</organism>
<evidence type="ECO:0008006" key="7">
    <source>
        <dbReference type="Google" id="ProtNLM"/>
    </source>
</evidence>
<dbReference type="PANTHER" id="PTHR30244">
    <property type="entry name" value="TRANSAMINASE"/>
    <property type="match status" value="1"/>
</dbReference>
<dbReference type="EMBL" id="CP023445">
    <property type="protein sequence ID" value="ATE55756.1"/>
    <property type="molecule type" value="Genomic_DNA"/>
</dbReference>
<dbReference type="RefSeq" id="WP_096495587.1">
    <property type="nucleotide sequence ID" value="NZ_CP023445.1"/>
</dbReference>
<dbReference type="Gene3D" id="3.90.1150.10">
    <property type="entry name" value="Aspartate Aminotransferase, domain 1"/>
    <property type="match status" value="1"/>
</dbReference>
<comment type="similarity">
    <text evidence="4">Belongs to the DegT/DnrJ/EryC1 family.</text>
</comment>
<dbReference type="SUPFAM" id="SSF53383">
    <property type="entry name" value="PLP-dependent transferases"/>
    <property type="match status" value="1"/>
</dbReference>
<gene>
    <name evidence="5" type="ORF">CNX65_22775</name>
</gene>
<dbReference type="InterPro" id="IPR015424">
    <property type="entry name" value="PyrdxlP-dep_Trfase"/>
</dbReference>
<evidence type="ECO:0000256" key="1">
    <source>
        <dbReference type="ARBA" id="ARBA00001933"/>
    </source>
</evidence>
<evidence type="ECO:0000313" key="5">
    <source>
        <dbReference type="EMBL" id="ATE55756.1"/>
    </source>
</evidence>
<feature type="active site" description="Proton acceptor" evidence="2">
    <location>
        <position position="191"/>
    </location>
</feature>
<feature type="modified residue" description="N6-(pyridoxal phosphate)lysine" evidence="3">
    <location>
        <position position="191"/>
    </location>
</feature>
<name>A0A290Z9T6_9PSEU</name>
<evidence type="ECO:0000313" key="6">
    <source>
        <dbReference type="Proteomes" id="UP000218505"/>
    </source>
</evidence>
<keyword evidence="3 4" id="KW-0663">Pyridoxal phosphate</keyword>
<dbReference type="InterPro" id="IPR015422">
    <property type="entry name" value="PyrdxlP-dep_Trfase_small"/>
</dbReference>
<dbReference type="Pfam" id="PF01041">
    <property type="entry name" value="DegT_DnrJ_EryC1"/>
    <property type="match status" value="1"/>
</dbReference>
<dbReference type="PANTHER" id="PTHR30244:SF34">
    <property type="entry name" value="DTDP-4-AMINO-4,6-DIDEOXYGALACTOSE TRANSAMINASE"/>
    <property type="match status" value="1"/>
</dbReference>
<dbReference type="Gene3D" id="3.40.640.10">
    <property type="entry name" value="Type I PLP-dependent aspartate aminotransferase-like (Major domain)"/>
    <property type="match status" value="1"/>
</dbReference>